<evidence type="ECO:0000313" key="4">
    <source>
        <dbReference type="EMBL" id="CAH3196285.1"/>
    </source>
</evidence>
<feature type="domain" description="Ig-like" evidence="3">
    <location>
        <begin position="215"/>
        <end position="299"/>
    </location>
</feature>
<evidence type="ECO:0000256" key="2">
    <source>
        <dbReference type="SAM" id="MobiDB-lite"/>
    </source>
</evidence>
<dbReference type="InterPro" id="IPR036179">
    <property type="entry name" value="Ig-like_dom_sf"/>
</dbReference>
<dbReference type="InterPro" id="IPR013783">
    <property type="entry name" value="Ig-like_fold"/>
</dbReference>
<keyword evidence="1" id="KW-0393">Immunoglobulin domain</keyword>
<feature type="domain" description="Ig-like" evidence="3">
    <location>
        <begin position="304"/>
        <end position="386"/>
    </location>
</feature>
<name>A0ABN8T056_9CNID</name>
<feature type="domain" description="Ig-like" evidence="3">
    <location>
        <begin position="120"/>
        <end position="205"/>
    </location>
</feature>
<feature type="non-terminal residue" evidence="4">
    <location>
        <position position="1"/>
    </location>
</feature>
<dbReference type="CDD" id="cd00096">
    <property type="entry name" value="Ig"/>
    <property type="match status" value="1"/>
</dbReference>
<dbReference type="Proteomes" id="UP001159427">
    <property type="component" value="Unassembled WGS sequence"/>
</dbReference>
<proteinExistence type="predicted"/>
<dbReference type="PROSITE" id="PS50835">
    <property type="entry name" value="IG_LIKE"/>
    <property type="match status" value="3"/>
</dbReference>
<dbReference type="PANTHER" id="PTHR10075:SF14">
    <property type="entry name" value="CELL ADHESION MOLECULE DSCAM2-RELATED"/>
    <property type="match status" value="1"/>
</dbReference>
<dbReference type="InterPro" id="IPR003599">
    <property type="entry name" value="Ig_sub"/>
</dbReference>
<reference evidence="4 5" key="1">
    <citation type="submission" date="2022-05" db="EMBL/GenBank/DDBJ databases">
        <authorList>
            <consortium name="Genoscope - CEA"/>
            <person name="William W."/>
        </authorList>
    </citation>
    <scope>NUCLEOTIDE SEQUENCE [LARGE SCALE GENOMIC DNA]</scope>
</reference>
<evidence type="ECO:0000313" key="5">
    <source>
        <dbReference type="Proteomes" id="UP001159427"/>
    </source>
</evidence>
<protein>
    <recommendedName>
        <fullName evidence="3">Ig-like domain-containing protein</fullName>
    </recommendedName>
</protein>
<dbReference type="Pfam" id="PF13927">
    <property type="entry name" value="Ig_3"/>
    <property type="match status" value="3"/>
</dbReference>
<sequence>KRQVDSINATSPNSVDPTMHKINKLLSEGKLQLCHSKGVTCSLAGPPGPPGPRGEKGARGKPGKKGDQGIMGSPGKSGKQGIMGPVGLAGQAGPKGQKGDMGPAGMPGSKGEPGESISAPSVAVSPARSTVNESGSAKFQCSATGNPRPSITWSKLNSQTKINQSAVAGGTLLLKNLKGGDAGVYKCSAVNILGRAHAVGHLVVNGEFMDTSFRPSVSLNPGPFYVVEGSNATLPVCHVTGYPTPLVTWSKSFGQLPQGRVDSNNSVIKLSGVRKADSDNYLCIATNPLGTVVKRTVLVVVSLPKFNVKPPEKVTALIGETFTLNCTATGDPQPIVNWKKQGAQLPVGRSQEINGVLFIRNTKKEDAGNYVCAAMSAGFFTVETVTSVEL</sequence>
<organism evidence="4 5">
    <name type="scientific">Porites evermanni</name>
    <dbReference type="NCBI Taxonomy" id="104178"/>
    <lineage>
        <taxon>Eukaryota</taxon>
        <taxon>Metazoa</taxon>
        <taxon>Cnidaria</taxon>
        <taxon>Anthozoa</taxon>
        <taxon>Hexacorallia</taxon>
        <taxon>Scleractinia</taxon>
        <taxon>Fungiina</taxon>
        <taxon>Poritidae</taxon>
        <taxon>Porites</taxon>
    </lineage>
</organism>
<dbReference type="InterPro" id="IPR003598">
    <property type="entry name" value="Ig_sub2"/>
</dbReference>
<dbReference type="Pfam" id="PF01391">
    <property type="entry name" value="Collagen"/>
    <property type="match status" value="1"/>
</dbReference>
<gene>
    <name evidence="4" type="ORF">PEVE_00032239</name>
</gene>
<dbReference type="InterPro" id="IPR008160">
    <property type="entry name" value="Collagen"/>
</dbReference>
<dbReference type="SMART" id="SM00408">
    <property type="entry name" value="IGc2"/>
    <property type="match status" value="3"/>
</dbReference>
<accession>A0ABN8T056</accession>
<feature type="region of interest" description="Disordered" evidence="2">
    <location>
        <begin position="41"/>
        <end position="120"/>
    </location>
</feature>
<evidence type="ECO:0000256" key="1">
    <source>
        <dbReference type="ARBA" id="ARBA00023319"/>
    </source>
</evidence>
<dbReference type="SMART" id="SM00409">
    <property type="entry name" value="IG"/>
    <property type="match status" value="3"/>
</dbReference>
<dbReference type="Gene3D" id="2.60.40.10">
    <property type="entry name" value="Immunoglobulins"/>
    <property type="match status" value="3"/>
</dbReference>
<keyword evidence="5" id="KW-1185">Reference proteome</keyword>
<dbReference type="PANTHER" id="PTHR10075">
    <property type="entry name" value="BASIGIN RELATED"/>
    <property type="match status" value="1"/>
</dbReference>
<dbReference type="InterPro" id="IPR007110">
    <property type="entry name" value="Ig-like_dom"/>
</dbReference>
<comment type="caution">
    <text evidence="4">The sequence shown here is derived from an EMBL/GenBank/DDBJ whole genome shotgun (WGS) entry which is preliminary data.</text>
</comment>
<dbReference type="EMBL" id="CALNXI010004682">
    <property type="protein sequence ID" value="CAH3196285.1"/>
    <property type="molecule type" value="Genomic_DNA"/>
</dbReference>
<feature type="non-terminal residue" evidence="4">
    <location>
        <position position="390"/>
    </location>
</feature>
<dbReference type="SUPFAM" id="SSF48726">
    <property type="entry name" value="Immunoglobulin"/>
    <property type="match status" value="3"/>
</dbReference>
<evidence type="ECO:0000259" key="3">
    <source>
        <dbReference type="PROSITE" id="PS50835"/>
    </source>
</evidence>